<dbReference type="Proteomes" id="UP000199236">
    <property type="component" value="Unassembled WGS sequence"/>
</dbReference>
<comment type="catalytic activity">
    <reaction evidence="9 10">
        <text>5,6-dimethylbenzimidazole + nicotinate beta-D-ribonucleotide = alpha-ribazole 5'-phosphate + nicotinate + H(+)</text>
        <dbReference type="Rhea" id="RHEA:11196"/>
        <dbReference type="ChEBI" id="CHEBI:15378"/>
        <dbReference type="ChEBI" id="CHEBI:15890"/>
        <dbReference type="ChEBI" id="CHEBI:32544"/>
        <dbReference type="ChEBI" id="CHEBI:57502"/>
        <dbReference type="ChEBI" id="CHEBI:57918"/>
        <dbReference type="EC" id="2.4.2.21"/>
    </reaction>
</comment>
<protein>
    <recommendedName>
        <fullName evidence="4 10">Nicotinate-nucleotide--dimethylbenzimidazole phosphoribosyltransferase</fullName>
        <shortName evidence="10">NN:DBI PRT</shortName>
        <ecNumber evidence="3 10">2.4.2.21</ecNumber>
    </recommendedName>
    <alternativeName>
        <fullName evidence="8 10">N(1)-alpha-phosphoribosyltransferase</fullName>
    </alternativeName>
</protein>
<dbReference type="AlphaFoldDB" id="A0A1I5ATZ2"/>
<dbReference type="InterPro" id="IPR023195">
    <property type="entry name" value="Nict_dMeBzImd_PRibTrfase_N"/>
</dbReference>
<dbReference type="OrthoDB" id="9781491at2"/>
<dbReference type="RefSeq" id="WP_090068682.1">
    <property type="nucleotide sequence ID" value="NZ_FOVR01000001.1"/>
</dbReference>
<dbReference type="HAMAP" id="MF_00230">
    <property type="entry name" value="CobT"/>
    <property type="match status" value="1"/>
</dbReference>
<reference evidence="11 12" key="1">
    <citation type="submission" date="2016-10" db="EMBL/GenBank/DDBJ databases">
        <authorList>
            <person name="de Groot N.N."/>
        </authorList>
    </citation>
    <scope>NUCLEOTIDE SEQUENCE [LARGE SCALE GENOMIC DNA]</scope>
    <source>
        <strain evidence="11 12">CGMCC 1.9157</strain>
    </source>
</reference>
<comment type="pathway">
    <text evidence="1 10">Nucleoside biosynthesis; alpha-ribazole biosynthesis; alpha-ribazole from 5,6-dimethylbenzimidazole: step 1/2.</text>
</comment>
<evidence type="ECO:0000256" key="1">
    <source>
        <dbReference type="ARBA" id="ARBA00005049"/>
    </source>
</evidence>
<evidence type="ECO:0000256" key="4">
    <source>
        <dbReference type="ARBA" id="ARBA00015486"/>
    </source>
</evidence>
<comment type="function">
    <text evidence="10">Catalyzes the synthesis of alpha-ribazole-5'-phosphate from nicotinate mononucleotide (NAMN) and 5,6-dimethylbenzimidazole (DMB).</text>
</comment>
<name>A0A1I5ATZ2_9HYPH</name>
<evidence type="ECO:0000256" key="5">
    <source>
        <dbReference type="ARBA" id="ARBA00022573"/>
    </source>
</evidence>
<dbReference type="SUPFAM" id="SSF52733">
    <property type="entry name" value="Nicotinate mononucleotide:5,6-dimethylbenzimidazole phosphoribosyltransferase (CobT)"/>
    <property type="match status" value="1"/>
</dbReference>
<keyword evidence="5 10" id="KW-0169">Cobalamin biosynthesis</keyword>
<dbReference type="InterPro" id="IPR017846">
    <property type="entry name" value="Nict_dMeBzImd_PRibTrfase_bact"/>
</dbReference>
<dbReference type="Pfam" id="PF02277">
    <property type="entry name" value="DBI_PRT"/>
    <property type="match status" value="1"/>
</dbReference>
<dbReference type="Gene3D" id="1.10.1610.10">
    <property type="match status" value="1"/>
</dbReference>
<dbReference type="PANTHER" id="PTHR43463:SF1">
    <property type="entry name" value="NICOTINATE-NUCLEOTIDE--DIMETHYLBENZIMIDAZOLE PHOSPHORIBOSYLTRANSFERASE"/>
    <property type="match status" value="1"/>
</dbReference>
<proteinExistence type="inferred from homology"/>
<dbReference type="STRING" id="655353.SAMN04488056_101612"/>
<evidence type="ECO:0000256" key="10">
    <source>
        <dbReference type="HAMAP-Rule" id="MF_00230"/>
    </source>
</evidence>
<dbReference type="NCBIfam" id="NF000996">
    <property type="entry name" value="PRK00105.1"/>
    <property type="match status" value="1"/>
</dbReference>
<feature type="active site" description="Proton acceptor" evidence="10">
    <location>
        <position position="308"/>
    </location>
</feature>
<dbReference type="UniPathway" id="UPA00061">
    <property type="reaction ID" value="UER00516"/>
</dbReference>
<evidence type="ECO:0000256" key="2">
    <source>
        <dbReference type="ARBA" id="ARBA00007110"/>
    </source>
</evidence>
<dbReference type="GO" id="GO:0009236">
    <property type="term" value="P:cobalamin biosynthetic process"/>
    <property type="evidence" value="ECO:0007669"/>
    <property type="project" value="UniProtKB-UniRule"/>
</dbReference>
<evidence type="ECO:0000313" key="11">
    <source>
        <dbReference type="EMBL" id="SFN65907.1"/>
    </source>
</evidence>
<evidence type="ECO:0000256" key="3">
    <source>
        <dbReference type="ARBA" id="ARBA00011991"/>
    </source>
</evidence>
<dbReference type="EMBL" id="FOVR01000001">
    <property type="protein sequence ID" value="SFN65907.1"/>
    <property type="molecule type" value="Genomic_DNA"/>
</dbReference>
<dbReference type="InterPro" id="IPR003200">
    <property type="entry name" value="Nict_dMeBzImd_PRibTrfase"/>
</dbReference>
<evidence type="ECO:0000256" key="7">
    <source>
        <dbReference type="ARBA" id="ARBA00022679"/>
    </source>
</evidence>
<dbReference type="Gene3D" id="3.40.50.10210">
    <property type="match status" value="1"/>
</dbReference>
<keyword evidence="12" id="KW-1185">Reference proteome</keyword>
<gene>
    <name evidence="10" type="primary">cobT</name>
    <name evidence="11" type="ORF">SAMN04488056_101612</name>
</gene>
<evidence type="ECO:0000256" key="6">
    <source>
        <dbReference type="ARBA" id="ARBA00022676"/>
    </source>
</evidence>
<dbReference type="InterPro" id="IPR036087">
    <property type="entry name" value="Nict_dMeBzImd_PRibTrfase_sf"/>
</dbReference>
<dbReference type="NCBIfam" id="TIGR03160">
    <property type="entry name" value="cobT_DBIPRT"/>
    <property type="match status" value="1"/>
</dbReference>
<comment type="similarity">
    <text evidence="2 10">Belongs to the CobT family.</text>
</comment>
<accession>A0A1I5ATZ2</accession>
<sequence length="337" mass="35537">MIPTSSALPFDDILALLDKMPEPDEELRAKVREREASLTKPAGSLGKLEELAEWVAVWQNREKPQILRPLVGVFACQHGIAKHGVSAFPNELNQLMVDNFSQGGAAINQLCTAYDLGLKVFDLAIEHPTGDITVEPAMSEKDCVATMAYGMEAIAGGTDLLCLGEMGIGNTTISAALFTALFGGSAEDWCGRGSGVDDKGIQLKVDLVNKALETHKDHLDKPLEVLARLGGREFAAMAGAVLAARINNVPVIVDGFNTTAAVAVLHKLDPRALDHCIFSHCSAEGAHRRALDAMGKTALLDLGMRLGEGTGAAMAAGVVKAACQAHNGMATFADIGL</sequence>
<keyword evidence="7 10" id="KW-0808">Transferase</keyword>
<dbReference type="EC" id="2.4.2.21" evidence="3 10"/>
<evidence type="ECO:0000256" key="8">
    <source>
        <dbReference type="ARBA" id="ARBA00030686"/>
    </source>
</evidence>
<evidence type="ECO:0000256" key="9">
    <source>
        <dbReference type="ARBA" id="ARBA00047340"/>
    </source>
</evidence>
<evidence type="ECO:0000313" key="12">
    <source>
        <dbReference type="Proteomes" id="UP000199236"/>
    </source>
</evidence>
<dbReference type="PANTHER" id="PTHR43463">
    <property type="entry name" value="NICOTINATE-NUCLEOTIDE--DIMETHYLBENZIMIDAZOLE PHOSPHORIBOSYLTRANSFERASE"/>
    <property type="match status" value="1"/>
</dbReference>
<organism evidence="11 12">
    <name type="scientific">Cohaesibacter marisflavi</name>
    <dbReference type="NCBI Taxonomy" id="655353"/>
    <lineage>
        <taxon>Bacteria</taxon>
        <taxon>Pseudomonadati</taxon>
        <taxon>Pseudomonadota</taxon>
        <taxon>Alphaproteobacteria</taxon>
        <taxon>Hyphomicrobiales</taxon>
        <taxon>Cohaesibacteraceae</taxon>
    </lineage>
</organism>
<dbReference type="GO" id="GO:0008939">
    <property type="term" value="F:nicotinate-nucleotide-dimethylbenzimidazole phosphoribosyltransferase activity"/>
    <property type="evidence" value="ECO:0007669"/>
    <property type="project" value="UniProtKB-UniRule"/>
</dbReference>
<dbReference type="CDD" id="cd02439">
    <property type="entry name" value="DMB-PRT_CobT"/>
    <property type="match status" value="1"/>
</dbReference>
<keyword evidence="6 10" id="KW-0328">Glycosyltransferase</keyword>